<proteinExistence type="predicted"/>
<dbReference type="PROSITE" id="PS51257">
    <property type="entry name" value="PROKAR_LIPOPROTEIN"/>
    <property type="match status" value="1"/>
</dbReference>
<reference evidence="2 3" key="1">
    <citation type="submission" date="2019-12" db="EMBL/GenBank/DDBJ databases">
        <title>Genomic-based taxomic classification of the family Erythrobacteraceae.</title>
        <authorList>
            <person name="Xu L."/>
        </authorList>
    </citation>
    <scope>NUCLEOTIDE SEQUENCE [LARGE SCALE GENOMIC DNA]</scope>
    <source>
        <strain evidence="2 3">JCM 17468</strain>
    </source>
</reference>
<accession>A0A844Y4U0</accession>
<evidence type="ECO:0008006" key="4">
    <source>
        <dbReference type="Google" id="ProtNLM"/>
    </source>
</evidence>
<gene>
    <name evidence="2" type="ORF">GRI47_03120</name>
</gene>
<keyword evidence="3" id="KW-1185">Reference proteome</keyword>
<comment type="caution">
    <text evidence="2">The sequence shown here is derived from an EMBL/GenBank/DDBJ whole genome shotgun (WGS) entry which is preliminary data.</text>
</comment>
<dbReference type="RefSeq" id="WP_160659903.1">
    <property type="nucleotide sequence ID" value="NZ_BAABDV010000001.1"/>
</dbReference>
<evidence type="ECO:0000313" key="3">
    <source>
        <dbReference type="Proteomes" id="UP000430272"/>
    </source>
</evidence>
<dbReference type="Proteomes" id="UP000430272">
    <property type="component" value="Unassembled WGS sequence"/>
</dbReference>
<feature type="chain" id="PRO_5032384338" description="Lipoprotein" evidence="1">
    <location>
        <begin position="21"/>
        <end position="116"/>
    </location>
</feature>
<dbReference type="EMBL" id="WTYD01000001">
    <property type="protein sequence ID" value="MXO53001.1"/>
    <property type="molecule type" value="Genomic_DNA"/>
</dbReference>
<dbReference type="OrthoDB" id="9874271at2"/>
<name>A0A844Y4U0_9SPHN</name>
<evidence type="ECO:0000313" key="2">
    <source>
        <dbReference type="EMBL" id="MXO53001.1"/>
    </source>
</evidence>
<sequence length="116" mass="11658">MAGNRFLTRLGLLALPFALAACGQAGVGAGESGTEGSGGLTAQLKARCVEQVEGMGAGDYTAVSEQICDCASRRAQSELSVVDLAQGDTSALETIMTQCADEALGIGATTTNEADI</sequence>
<feature type="signal peptide" evidence="1">
    <location>
        <begin position="1"/>
        <end position="20"/>
    </location>
</feature>
<evidence type="ECO:0000256" key="1">
    <source>
        <dbReference type="SAM" id="SignalP"/>
    </source>
</evidence>
<organism evidence="2 3">
    <name type="scientific">Qipengyuania pelagi</name>
    <dbReference type="NCBI Taxonomy" id="994320"/>
    <lineage>
        <taxon>Bacteria</taxon>
        <taxon>Pseudomonadati</taxon>
        <taxon>Pseudomonadota</taxon>
        <taxon>Alphaproteobacteria</taxon>
        <taxon>Sphingomonadales</taxon>
        <taxon>Erythrobacteraceae</taxon>
        <taxon>Qipengyuania</taxon>
    </lineage>
</organism>
<protein>
    <recommendedName>
        <fullName evidence="4">Lipoprotein</fullName>
    </recommendedName>
</protein>
<keyword evidence="1" id="KW-0732">Signal</keyword>
<dbReference type="AlphaFoldDB" id="A0A844Y4U0"/>